<dbReference type="Gene3D" id="3.60.120.10">
    <property type="entry name" value="Anthranilate synthase"/>
    <property type="match status" value="1"/>
</dbReference>
<evidence type="ECO:0000256" key="5">
    <source>
        <dbReference type="ARBA" id="ARBA00041564"/>
    </source>
</evidence>
<feature type="region of interest" description="Disordered" evidence="6">
    <location>
        <begin position="204"/>
        <end position="223"/>
    </location>
</feature>
<dbReference type="STRING" id="861298.SAMN04488136_1468"/>
<name>A0A1G8H7J7_9VIBR</name>
<evidence type="ECO:0000256" key="4">
    <source>
        <dbReference type="ARBA" id="ARBA00023235"/>
    </source>
</evidence>
<dbReference type="InterPro" id="IPR004561">
    <property type="entry name" value="IsoChor_synthase"/>
</dbReference>
<dbReference type="Proteomes" id="UP000198854">
    <property type="component" value="Unassembled WGS sequence"/>
</dbReference>
<dbReference type="EC" id="5.4.4.2" evidence="3"/>
<dbReference type="PANTHER" id="PTHR42839:SF2">
    <property type="entry name" value="ISOCHORISMATE SYNTHASE ENTC"/>
    <property type="match status" value="1"/>
</dbReference>
<dbReference type="AlphaFoldDB" id="A0A1G8H7J7"/>
<evidence type="ECO:0000313" key="9">
    <source>
        <dbReference type="Proteomes" id="UP000198854"/>
    </source>
</evidence>
<feature type="compositionally biased region" description="Polar residues" evidence="6">
    <location>
        <begin position="211"/>
        <end position="223"/>
    </location>
</feature>
<evidence type="ECO:0000313" key="8">
    <source>
        <dbReference type="EMBL" id="SDI02593.1"/>
    </source>
</evidence>
<evidence type="ECO:0000256" key="2">
    <source>
        <dbReference type="ARBA" id="ARBA00005297"/>
    </source>
</evidence>
<comment type="catalytic activity">
    <reaction evidence="1">
        <text>chorismate = isochorismate</text>
        <dbReference type="Rhea" id="RHEA:18985"/>
        <dbReference type="ChEBI" id="CHEBI:29748"/>
        <dbReference type="ChEBI" id="CHEBI:29780"/>
        <dbReference type="EC" id="5.4.4.2"/>
    </reaction>
</comment>
<dbReference type="Pfam" id="PF00425">
    <property type="entry name" value="Chorismate_bind"/>
    <property type="match status" value="1"/>
</dbReference>
<keyword evidence="4" id="KW-0413">Isomerase</keyword>
<dbReference type="SUPFAM" id="SSF56322">
    <property type="entry name" value="ADC synthase"/>
    <property type="match status" value="1"/>
</dbReference>
<reference evidence="8 9" key="1">
    <citation type="submission" date="2016-10" db="EMBL/GenBank/DDBJ databases">
        <authorList>
            <person name="de Groot N.N."/>
        </authorList>
    </citation>
    <scope>NUCLEOTIDE SEQUENCE [LARGE SCALE GENOMIC DNA]</scope>
    <source>
        <strain evidence="8 9">CGMCC 1.10228</strain>
    </source>
</reference>
<comment type="similarity">
    <text evidence="2">Belongs to the isochorismate synthase family.</text>
</comment>
<dbReference type="RefSeq" id="WP_093279359.1">
    <property type="nucleotide sequence ID" value="NZ_FNDD01000046.1"/>
</dbReference>
<dbReference type="PANTHER" id="PTHR42839">
    <property type="entry name" value="ISOCHORISMATE SYNTHASE ENTC"/>
    <property type="match status" value="1"/>
</dbReference>
<evidence type="ECO:0000259" key="7">
    <source>
        <dbReference type="Pfam" id="PF00425"/>
    </source>
</evidence>
<evidence type="ECO:0000256" key="6">
    <source>
        <dbReference type="SAM" id="MobiDB-lite"/>
    </source>
</evidence>
<gene>
    <name evidence="8" type="ORF">SAMN04488136_1468</name>
</gene>
<evidence type="ECO:0000256" key="3">
    <source>
        <dbReference type="ARBA" id="ARBA00012824"/>
    </source>
</evidence>
<evidence type="ECO:0000256" key="1">
    <source>
        <dbReference type="ARBA" id="ARBA00000799"/>
    </source>
</evidence>
<dbReference type="EMBL" id="FNDD01000046">
    <property type="protein sequence ID" value="SDI02593.1"/>
    <property type="molecule type" value="Genomic_DNA"/>
</dbReference>
<dbReference type="GO" id="GO:0009697">
    <property type="term" value="P:salicylic acid biosynthetic process"/>
    <property type="evidence" value="ECO:0007669"/>
    <property type="project" value="TreeGrafter"/>
</dbReference>
<dbReference type="InterPro" id="IPR005801">
    <property type="entry name" value="ADC_synthase"/>
</dbReference>
<sequence length="393" mass="42821">MKREVVGYSFMSEELIANQLVSSPFFFANAHSTMLGKGVQAHFKQAIPFAELANQAQAMLEQAKSEQCENPVLFGVVPFNQENPTQFVIPETLYVSSSTRANRALSQAKAEAKVISSPTGNHYKQGVSSLLEMFANAGLSKVVLSRAVEVATDEDIDQAKLLRNLLAINARGYTFAASIDQDNRLMGASPELLIAKKGSQLISNPLAGSRPRSSSAAENQAHEQSLLNTQKDLHEHGLVVEEVERVMSQYCHNLYTPMVPSVIETETMLHLSTKLEGQVDDPNVSAIQVAADLHPTPAVCGFPRQPAYDAIKQLEGFDRGYFTGMVGWCDARGNGEWVVTIRCAEVKTRQMKVFAGAGIVNESHPQSELDETGAKMRTILSAAGIQLNELLNA</sequence>
<dbReference type="GO" id="GO:0008909">
    <property type="term" value="F:isochorismate synthase activity"/>
    <property type="evidence" value="ECO:0007669"/>
    <property type="project" value="UniProtKB-EC"/>
</dbReference>
<dbReference type="NCBIfam" id="TIGR00543">
    <property type="entry name" value="isochor_syn"/>
    <property type="match status" value="1"/>
</dbReference>
<accession>A0A1G8H7J7</accession>
<dbReference type="InterPro" id="IPR015890">
    <property type="entry name" value="Chorismate_C"/>
</dbReference>
<organism evidence="8 9">
    <name type="scientific">Vibrio xiamenensis</name>
    <dbReference type="NCBI Taxonomy" id="861298"/>
    <lineage>
        <taxon>Bacteria</taxon>
        <taxon>Pseudomonadati</taxon>
        <taxon>Pseudomonadota</taxon>
        <taxon>Gammaproteobacteria</taxon>
        <taxon>Vibrionales</taxon>
        <taxon>Vibrionaceae</taxon>
        <taxon>Vibrio</taxon>
    </lineage>
</organism>
<protein>
    <recommendedName>
        <fullName evidence="3">isochorismate synthase</fullName>
        <ecNumber evidence="3">5.4.4.2</ecNumber>
    </recommendedName>
    <alternativeName>
        <fullName evidence="5">Isochorismate mutase</fullName>
    </alternativeName>
</protein>
<dbReference type="OrthoDB" id="9806579at2"/>
<proteinExistence type="inferred from homology"/>
<feature type="domain" description="Chorismate-utilising enzyme C-terminal" evidence="7">
    <location>
        <begin position="121"/>
        <end position="375"/>
    </location>
</feature>
<keyword evidence="9" id="KW-1185">Reference proteome</keyword>